<evidence type="ECO:0000313" key="2">
    <source>
        <dbReference type="Proteomes" id="UP001283361"/>
    </source>
</evidence>
<name>A0AAE0Y555_9GAST</name>
<dbReference type="EMBL" id="JAWDGP010006963">
    <property type="protein sequence ID" value="KAK3732388.1"/>
    <property type="molecule type" value="Genomic_DNA"/>
</dbReference>
<protein>
    <submittedName>
        <fullName evidence="1">Uncharacterized protein</fullName>
    </submittedName>
</protein>
<proteinExistence type="predicted"/>
<sequence length="121" mass="12836">MIVRSEDEPRQYSGGVQNINKAFPCTCANVRTASVAVSSSRSGSHDIGVMTSLPKRRSLDSTVIPGCRQPAQQISDYNLNLSGGGSSRHTSAGRYTDLGNYAARSVNHNGAQIVISRGTPI</sequence>
<gene>
    <name evidence="1" type="ORF">RRG08_065683</name>
</gene>
<organism evidence="1 2">
    <name type="scientific">Elysia crispata</name>
    <name type="common">lettuce slug</name>
    <dbReference type="NCBI Taxonomy" id="231223"/>
    <lineage>
        <taxon>Eukaryota</taxon>
        <taxon>Metazoa</taxon>
        <taxon>Spiralia</taxon>
        <taxon>Lophotrochozoa</taxon>
        <taxon>Mollusca</taxon>
        <taxon>Gastropoda</taxon>
        <taxon>Heterobranchia</taxon>
        <taxon>Euthyneura</taxon>
        <taxon>Panpulmonata</taxon>
        <taxon>Sacoglossa</taxon>
        <taxon>Placobranchoidea</taxon>
        <taxon>Plakobranchidae</taxon>
        <taxon>Elysia</taxon>
    </lineage>
</organism>
<accession>A0AAE0Y555</accession>
<evidence type="ECO:0000313" key="1">
    <source>
        <dbReference type="EMBL" id="KAK3732388.1"/>
    </source>
</evidence>
<reference evidence="1" key="1">
    <citation type="journal article" date="2023" name="G3 (Bethesda)">
        <title>A reference genome for the long-term kleptoplast-retaining sea slug Elysia crispata morphotype clarki.</title>
        <authorList>
            <person name="Eastman K.E."/>
            <person name="Pendleton A.L."/>
            <person name="Shaikh M.A."/>
            <person name="Suttiyut T."/>
            <person name="Ogas R."/>
            <person name="Tomko P."/>
            <person name="Gavelis G."/>
            <person name="Widhalm J.R."/>
            <person name="Wisecaver J.H."/>
        </authorList>
    </citation>
    <scope>NUCLEOTIDE SEQUENCE</scope>
    <source>
        <strain evidence="1">ECLA1</strain>
    </source>
</reference>
<comment type="caution">
    <text evidence="1">The sequence shown here is derived from an EMBL/GenBank/DDBJ whole genome shotgun (WGS) entry which is preliminary data.</text>
</comment>
<dbReference type="AlphaFoldDB" id="A0AAE0Y555"/>
<keyword evidence="2" id="KW-1185">Reference proteome</keyword>
<dbReference type="Proteomes" id="UP001283361">
    <property type="component" value="Unassembled WGS sequence"/>
</dbReference>